<dbReference type="Pfam" id="PF11376">
    <property type="entry name" value="DUF3179"/>
    <property type="match status" value="1"/>
</dbReference>
<keyword evidence="1" id="KW-1133">Transmembrane helix</keyword>
<feature type="transmembrane region" description="Helical" evidence="1">
    <location>
        <begin position="41"/>
        <end position="65"/>
    </location>
</feature>
<evidence type="ECO:0000313" key="2">
    <source>
        <dbReference type="EMBL" id="GAD00719.1"/>
    </source>
</evidence>
<keyword evidence="1" id="KW-0472">Membrane</keyword>
<proteinExistence type="predicted"/>
<feature type="transmembrane region" description="Helical" evidence="1">
    <location>
        <begin position="77"/>
        <end position="95"/>
    </location>
</feature>
<protein>
    <recommendedName>
        <fullName evidence="4">DUF3179 domain-containing protein</fullName>
    </recommendedName>
</protein>
<comment type="caution">
    <text evidence="2">The sequence shown here is derived from an EMBL/GenBank/DDBJ whole genome shotgun (WGS) entry which is preliminary data.</text>
</comment>
<dbReference type="EMBL" id="BARX01000003">
    <property type="protein sequence ID" value="GAD00719.1"/>
    <property type="molecule type" value="Genomic_DNA"/>
</dbReference>
<dbReference type="OrthoDB" id="5844941at2"/>
<organism evidence="2 3">
    <name type="scientific">Agarivorans albus MKT 106</name>
    <dbReference type="NCBI Taxonomy" id="1331007"/>
    <lineage>
        <taxon>Bacteria</taxon>
        <taxon>Pseudomonadati</taxon>
        <taxon>Pseudomonadota</taxon>
        <taxon>Gammaproteobacteria</taxon>
        <taxon>Alteromonadales</taxon>
        <taxon>Alteromonadaceae</taxon>
        <taxon>Agarivorans</taxon>
    </lineage>
</organism>
<dbReference type="AlphaFoldDB" id="R9PH52"/>
<gene>
    <name evidence="2" type="ORF">AALB_0799</name>
</gene>
<dbReference type="InterPro" id="IPR021516">
    <property type="entry name" value="DUF3179"/>
</dbReference>
<name>R9PH52_AGAAL</name>
<keyword evidence="3" id="KW-1185">Reference proteome</keyword>
<sequence>MNRTTLKALFYSLALLIVIVSVGSAVGVTEPGQKFGTDRAVVIWLLEHRVLVAVINILMMIGLVVLNRRAQIWPRSIMAVCSGLVALGIWCSNYATQTVFPSKQHNAEYYDVSYADTVLPDDQVMYVVQVGDDVRMFPREHLQIPHIAGWNVDGTDYTMTFCGLSNLPVVIEADYGLGESDLNVSIQTHNNLIFKDTKNDVFLQQITMESEFTDHKPKQVPNTLMSWAAARELYPNGQVFIYHYDRLLDKMINTAFQDALDVQFDKTREDEAAFPTLRLDDKRYNQKELIYGYDGGDFQFAFSIDDARTFADETFEVNGQTLSIKYNSEHDFAYLVDGEGEQLPTHNGLFWMVWSHWFPDTVTLNG</sequence>
<keyword evidence="1" id="KW-0812">Transmembrane</keyword>
<accession>R9PH52</accession>
<reference evidence="2" key="1">
    <citation type="journal article" date="2013" name="Genome Announc.">
        <title>Draft Genome Sequence of Agarivorans albus Strain MKT 106T, an Agarolytic Marine Bacterium.</title>
        <authorList>
            <person name="Yasuike M."/>
            <person name="Nakamura Y."/>
            <person name="Kai W."/>
            <person name="Fujiwara A."/>
            <person name="Fukui Y."/>
            <person name="Satomi M."/>
            <person name="Sano M."/>
        </authorList>
    </citation>
    <scope>NUCLEOTIDE SEQUENCE [LARGE SCALE GENOMIC DNA]</scope>
</reference>
<evidence type="ECO:0000256" key="1">
    <source>
        <dbReference type="SAM" id="Phobius"/>
    </source>
</evidence>
<dbReference type="Proteomes" id="UP000014461">
    <property type="component" value="Unassembled WGS sequence"/>
</dbReference>
<evidence type="ECO:0008006" key="4">
    <source>
        <dbReference type="Google" id="ProtNLM"/>
    </source>
</evidence>
<dbReference type="RefSeq" id="WP_016400487.1">
    <property type="nucleotide sequence ID" value="NZ_BARX01000003.1"/>
</dbReference>
<evidence type="ECO:0000313" key="3">
    <source>
        <dbReference type="Proteomes" id="UP000014461"/>
    </source>
</evidence>